<evidence type="ECO:0000259" key="6">
    <source>
        <dbReference type="PROSITE" id="PS50173"/>
    </source>
</evidence>
<keyword evidence="4" id="KW-0234">DNA repair</keyword>
<dbReference type="InterPro" id="IPR017961">
    <property type="entry name" value="DNA_pol_Y-fam_little_finger"/>
</dbReference>
<dbReference type="GO" id="GO:0003684">
    <property type="term" value="F:damaged DNA binding"/>
    <property type="evidence" value="ECO:0007669"/>
    <property type="project" value="InterPro"/>
</dbReference>
<dbReference type="RefSeq" id="WP_279254910.1">
    <property type="nucleotide sequence ID" value="NZ_SUNE01000003.1"/>
</dbReference>
<name>A0AAW6QUR9_9GAMM</name>
<feature type="domain" description="UmuC" evidence="6">
    <location>
        <begin position="6"/>
        <end position="191"/>
    </location>
</feature>
<dbReference type="Gene3D" id="1.10.150.20">
    <property type="entry name" value="5' to 3' exonuclease, C-terminal subdomain"/>
    <property type="match status" value="1"/>
</dbReference>
<dbReference type="SUPFAM" id="SSF56672">
    <property type="entry name" value="DNA/RNA polymerases"/>
    <property type="match status" value="1"/>
</dbReference>
<dbReference type="GO" id="GO:0006281">
    <property type="term" value="P:DNA repair"/>
    <property type="evidence" value="ECO:0007669"/>
    <property type="project" value="UniProtKB-KW"/>
</dbReference>
<dbReference type="GO" id="GO:0005829">
    <property type="term" value="C:cytosol"/>
    <property type="evidence" value="ECO:0007669"/>
    <property type="project" value="TreeGrafter"/>
</dbReference>
<dbReference type="InterPro" id="IPR043128">
    <property type="entry name" value="Rev_trsase/Diguanyl_cyclase"/>
</dbReference>
<protein>
    <submittedName>
        <fullName evidence="7">Translesion error-prone DNA polymerase V subunit UmuC</fullName>
        <ecNumber evidence="7">2.7.7.7</ecNumber>
    </submittedName>
</protein>
<dbReference type="PANTHER" id="PTHR11076">
    <property type="entry name" value="DNA REPAIR POLYMERASE UMUC / TRANSFERASE FAMILY MEMBER"/>
    <property type="match status" value="1"/>
</dbReference>
<dbReference type="EMBL" id="SUNE01000003">
    <property type="protein sequence ID" value="MDG5899507.1"/>
    <property type="molecule type" value="Genomic_DNA"/>
</dbReference>
<reference evidence="7" key="1">
    <citation type="journal article" date="2019" name="Int J Environ Res Public Health">
        <title>Characterization of Chromosome-Mediated BlaOXA-894 in Shewanella xiamenensis Isolated from Pig Wastewater.</title>
        <authorList>
            <person name="Zou H."/>
            <person name="Zhou Z."/>
            <person name="Xia H."/>
            <person name="Zhao Q."/>
            <person name="Li X."/>
        </authorList>
    </citation>
    <scope>NUCLEOTIDE SEQUENCE</scope>
    <source>
        <strain evidence="7">2015oxa</strain>
    </source>
</reference>
<evidence type="ECO:0000313" key="7">
    <source>
        <dbReference type="EMBL" id="MDG5899507.1"/>
    </source>
</evidence>
<keyword evidence="2" id="KW-0227">DNA damage</keyword>
<dbReference type="Proteomes" id="UP001152518">
    <property type="component" value="Unassembled WGS sequence"/>
</dbReference>
<dbReference type="InterPro" id="IPR036775">
    <property type="entry name" value="DNA_pol_Y-fam_lit_finger_sf"/>
</dbReference>
<dbReference type="InterPro" id="IPR043502">
    <property type="entry name" value="DNA/RNA_pol_sf"/>
</dbReference>
<evidence type="ECO:0000256" key="1">
    <source>
        <dbReference type="ARBA" id="ARBA00010945"/>
    </source>
</evidence>
<dbReference type="AlphaFoldDB" id="A0AAW6QUR9"/>
<dbReference type="Gene3D" id="3.40.1170.60">
    <property type="match status" value="1"/>
</dbReference>
<dbReference type="Gene3D" id="3.30.1490.100">
    <property type="entry name" value="DNA polymerase, Y-family, little finger domain"/>
    <property type="match status" value="1"/>
</dbReference>
<organism evidence="7">
    <name type="scientific">Shewanella xiamenensis</name>
    <dbReference type="NCBI Taxonomy" id="332186"/>
    <lineage>
        <taxon>Bacteria</taxon>
        <taxon>Pseudomonadati</taxon>
        <taxon>Pseudomonadota</taxon>
        <taxon>Gammaproteobacteria</taxon>
        <taxon>Alteromonadales</taxon>
        <taxon>Shewanellaceae</taxon>
        <taxon>Shewanella</taxon>
    </lineage>
</organism>
<accession>A0AAW6QUR9</accession>
<reference evidence="7" key="2">
    <citation type="submission" date="2019-04" db="EMBL/GenBank/DDBJ databases">
        <authorList>
            <person name="Zou H."/>
        </authorList>
    </citation>
    <scope>NUCLEOTIDE SEQUENCE</scope>
    <source>
        <strain evidence="7">2015oxa</strain>
    </source>
</reference>
<dbReference type="Gene3D" id="3.30.70.270">
    <property type="match status" value="1"/>
</dbReference>
<dbReference type="PROSITE" id="PS50173">
    <property type="entry name" value="UMUC"/>
    <property type="match status" value="1"/>
</dbReference>
<dbReference type="InterPro" id="IPR025188">
    <property type="entry name" value="DUF4113"/>
</dbReference>
<keyword evidence="7" id="KW-0548">Nucleotidyltransferase</keyword>
<comment type="caution">
    <text evidence="7">The sequence shown here is derived from an EMBL/GenBank/DDBJ whole genome shotgun (WGS) entry which is preliminary data.</text>
</comment>
<dbReference type="InterPro" id="IPR001126">
    <property type="entry name" value="UmuC"/>
</dbReference>
<evidence type="ECO:0000256" key="5">
    <source>
        <dbReference type="ARBA" id="ARBA00023236"/>
    </source>
</evidence>
<sequence>MTANLFALVDCNNFYASCERMFRPDLQGKPIVVLSNNDGCVVARSSEAKQLGIKMAVPVYQVMEMIRAHNVAVFSSNYALYADISNRVMTTLEQMVPRVEVYSIDEAFLDLSRLDKCQDINQLAMDIRQRIQQWIGISVCVGIGPSKTLAKLANYAAKQYPATQGVVDLRDKERQRRLMALTPIDEVWGIGRKIAQRLKLMGIHTALQLADAHPKIIRDNFSVMVERTVYELNGIACDDIQQVVATKQQIISSRSFGARITTFEAMQQAISDYTFRACEKLRAEGQFARTLSVFIRSSYFTQHQPQYSQVLTGHLVYPSDDTRDFIELAQRLLHRLWRTGPAYAKAGVMLGDFYAPGVFQLGLFDEAKPQPKSKELMKLLDGINHSGKGNIQFAGQGLNADWRMKRGQLSPRYTTQWRHIPIIK</sequence>
<dbReference type="CDD" id="cd01700">
    <property type="entry name" value="PolY_Pol_V_umuC"/>
    <property type="match status" value="1"/>
</dbReference>
<comment type="similarity">
    <text evidence="1">Belongs to the DNA polymerase type-Y family.</text>
</comment>
<proteinExistence type="inferred from homology"/>
<dbReference type="GO" id="GO:0009432">
    <property type="term" value="P:SOS response"/>
    <property type="evidence" value="ECO:0007669"/>
    <property type="project" value="UniProtKB-KW"/>
</dbReference>
<dbReference type="GO" id="GO:0042276">
    <property type="term" value="P:error-prone translesion synthesis"/>
    <property type="evidence" value="ECO:0007669"/>
    <property type="project" value="TreeGrafter"/>
</dbReference>
<dbReference type="GO" id="GO:0003887">
    <property type="term" value="F:DNA-directed DNA polymerase activity"/>
    <property type="evidence" value="ECO:0007669"/>
    <property type="project" value="UniProtKB-EC"/>
</dbReference>
<dbReference type="Pfam" id="PF11799">
    <property type="entry name" value="IMS_C"/>
    <property type="match status" value="1"/>
</dbReference>
<evidence type="ECO:0000256" key="3">
    <source>
        <dbReference type="ARBA" id="ARBA00023199"/>
    </source>
</evidence>
<gene>
    <name evidence="7" type="primary">umuC</name>
    <name evidence="7" type="ORF">E2650_06275</name>
</gene>
<dbReference type="EC" id="2.7.7.7" evidence="7"/>
<dbReference type="Pfam" id="PF00817">
    <property type="entry name" value="IMS"/>
    <property type="match status" value="1"/>
</dbReference>
<dbReference type="InterPro" id="IPR050116">
    <property type="entry name" value="DNA_polymerase-Y"/>
</dbReference>
<dbReference type="PANTHER" id="PTHR11076:SF34">
    <property type="entry name" value="PROTEIN UMUC"/>
    <property type="match status" value="1"/>
</dbReference>
<evidence type="ECO:0000256" key="4">
    <source>
        <dbReference type="ARBA" id="ARBA00023204"/>
    </source>
</evidence>
<evidence type="ECO:0000256" key="2">
    <source>
        <dbReference type="ARBA" id="ARBA00022763"/>
    </source>
</evidence>
<dbReference type="SUPFAM" id="SSF100879">
    <property type="entry name" value="Lesion bypass DNA polymerase (Y-family), little finger domain"/>
    <property type="match status" value="1"/>
</dbReference>
<keyword evidence="3" id="KW-0741">SOS mutagenesis</keyword>
<keyword evidence="7" id="KW-0808">Transferase</keyword>
<keyword evidence="5" id="KW-0742">SOS response</keyword>
<dbReference type="Pfam" id="PF13438">
    <property type="entry name" value="DUF4113"/>
    <property type="match status" value="1"/>
</dbReference>
<dbReference type="NCBIfam" id="NF002955">
    <property type="entry name" value="PRK03609.1"/>
    <property type="match status" value="1"/>
</dbReference>